<feature type="transmembrane region" description="Helical" evidence="1">
    <location>
        <begin position="27"/>
        <end position="48"/>
    </location>
</feature>
<dbReference type="STRING" id="324602.Caur_1192"/>
<evidence type="ECO:0000313" key="3">
    <source>
        <dbReference type="Proteomes" id="UP000002008"/>
    </source>
</evidence>
<dbReference type="EnsemblBacteria" id="ABY34422">
    <property type="protein sequence ID" value="ABY34422"/>
    <property type="gene ID" value="Caur_1192"/>
</dbReference>
<dbReference type="eggNOG" id="ENOG5033ZD7">
    <property type="taxonomic scope" value="Bacteria"/>
</dbReference>
<dbReference type="PATRIC" id="fig|324602.8.peg.1366"/>
<dbReference type="EMBL" id="CP000909">
    <property type="protein sequence ID" value="ABY34422.1"/>
    <property type="molecule type" value="Genomic_DNA"/>
</dbReference>
<dbReference type="Pfam" id="PF13197">
    <property type="entry name" value="DUF4013"/>
    <property type="match status" value="1"/>
</dbReference>
<keyword evidence="1" id="KW-0472">Membrane</keyword>
<organism evidence="2 3">
    <name type="scientific">Chloroflexus aurantiacus (strain ATCC 29366 / DSM 635 / J-10-fl)</name>
    <dbReference type="NCBI Taxonomy" id="324602"/>
    <lineage>
        <taxon>Bacteria</taxon>
        <taxon>Bacillati</taxon>
        <taxon>Chloroflexota</taxon>
        <taxon>Chloroflexia</taxon>
        <taxon>Chloroflexales</taxon>
        <taxon>Chloroflexineae</taxon>
        <taxon>Chloroflexaceae</taxon>
        <taxon>Chloroflexus</taxon>
    </lineage>
</organism>
<dbReference type="RefSeq" id="WP_012257078.1">
    <property type="nucleotide sequence ID" value="NC_010175.1"/>
</dbReference>
<dbReference type="KEGG" id="cau:Caur_1192"/>
<proteinExistence type="predicted"/>
<evidence type="ECO:0000256" key="1">
    <source>
        <dbReference type="SAM" id="Phobius"/>
    </source>
</evidence>
<keyword evidence="1" id="KW-0812">Transmembrane</keyword>
<dbReference type="Proteomes" id="UP000002008">
    <property type="component" value="Chromosome"/>
</dbReference>
<keyword evidence="1" id="KW-1133">Transmembrane helix</keyword>
<dbReference type="AlphaFoldDB" id="A9WJE5"/>
<feature type="transmembrane region" description="Helical" evidence="1">
    <location>
        <begin position="119"/>
        <end position="144"/>
    </location>
</feature>
<feature type="transmembrane region" description="Helical" evidence="1">
    <location>
        <begin position="202"/>
        <end position="228"/>
    </location>
</feature>
<reference evidence="3" key="1">
    <citation type="journal article" date="2011" name="BMC Genomics">
        <title>Complete genome sequence of the filamentous anoxygenic phototrophic bacterium Chloroflexus aurantiacus.</title>
        <authorList>
            <person name="Tang K.H."/>
            <person name="Barry K."/>
            <person name="Chertkov O."/>
            <person name="Dalin E."/>
            <person name="Han C.S."/>
            <person name="Hauser L.J."/>
            <person name="Honchak B.M."/>
            <person name="Karbach L.E."/>
            <person name="Land M.L."/>
            <person name="Lapidus A."/>
            <person name="Larimer F.W."/>
            <person name="Mikhailova N."/>
            <person name="Pitluck S."/>
            <person name="Pierson B.K."/>
            <person name="Blankenship R.E."/>
        </authorList>
    </citation>
    <scope>NUCLEOTIDE SEQUENCE [LARGE SCALE GENOMIC DNA]</scope>
    <source>
        <strain evidence="3">ATCC 29366 / DSM 635 / J-10-fl</strain>
    </source>
</reference>
<feature type="transmembrane region" description="Helical" evidence="1">
    <location>
        <begin position="176"/>
        <end position="196"/>
    </location>
</feature>
<sequence>MYTSSSPATLRAAIALVCRDPTWWRKCLLHGALAMTIIGLPLAVGFIMESYDNSRRGFPFPLPPWRDWTLRALTGILALLIDLAFFVLPLMVGGLLLTCSGLALVLAAQTELLEPVMQGILALTGLVWLILFLIGVAPIGRLIFAEEGRIEQALSREPLRRAFTPPYRPYFWRARLASLAAYLPAAIMVALTAGLIVVNAPWFIILLSAWLGCSAGVFAQLVGAQLYVAAEQQAQQALHA</sequence>
<protein>
    <recommendedName>
        <fullName evidence="4">DUF4013 domain-containing protein</fullName>
    </recommendedName>
</protein>
<evidence type="ECO:0000313" key="2">
    <source>
        <dbReference type="EMBL" id="ABY34422.1"/>
    </source>
</evidence>
<gene>
    <name evidence="2" type="ordered locus">Caur_1192</name>
</gene>
<accession>A9WJE5</accession>
<dbReference type="InterPro" id="IPR025098">
    <property type="entry name" value="DUF4013"/>
</dbReference>
<feature type="transmembrane region" description="Helical" evidence="1">
    <location>
        <begin position="68"/>
        <end position="88"/>
    </location>
</feature>
<evidence type="ECO:0008006" key="4">
    <source>
        <dbReference type="Google" id="ProtNLM"/>
    </source>
</evidence>
<keyword evidence="3" id="KW-1185">Reference proteome</keyword>
<dbReference type="InParanoid" id="A9WJE5"/>
<name>A9WJE5_CHLAA</name>
<dbReference type="HOGENOM" id="CLU_1150257_0_0_0"/>